<proteinExistence type="predicted"/>
<evidence type="ECO:0000313" key="1">
    <source>
        <dbReference type="EMBL" id="URN95186.1"/>
    </source>
</evidence>
<accession>A0A9J6ZG77</accession>
<name>A0A9J6ZG77_9BACL</name>
<evidence type="ECO:0000313" key="2">
    <source>
        <dbReference type="Proteomes" id="UP001056756"/>
    </source>
</evidence>
<reference evidence="1" key="1">
    <citation type="submission" date="2022-05" db="EMBL/GenBank/DDBJ databases">
        <title>Novel bacterial taxa in a minimal lignocellulolytic consortium and its capacity to transform plastics disclosed by genome-resolved metagenomics.</title>
        <authorList>
            <person name="Rodriguez C.A.D."/>
            <person name="Diaz-Garcia L."/>
            <person name="Herrera K."/>
            <person name="Tarazona N.A."/>
            <person name="Sproer C."/>
            <person name="Overmann J."/>
            <person name="Jimenez D.J."/>
        </authorList>
    </citation>
    <scope>NUCLEOTIDE SEQUENCE</scope>
    <source>
        <strain evidence="1">MAG5</strain>
    </source>
</reference>
<dbReference type="AlphaFoldDB" id="A0A9J6ZG77"/>
<organism evidence="1 2">
    <name type="scientific">Candidatus Pristimantibacillus lignocellulolyticus</name>
    <dbReference type="NCBI Taxonomy" id="2994561"/>
    <lineage>
        <taxon>Bacteria</taxon>
        <taxon>Bacillati</taxon>
        <taxon>Bacillota</taxon>
        <taxon>Bacilli</taxon>
        <taxon>Bacillales</taxon>
        <taxon>Paenibacillaceae</taxon>
        <taxon>Candidatus Pristimantibacillus</taxon>
    </lineage>
</organism>
<gene>
    <name evidence="1" type="ORF">NAG76_02700</name>
</gene>
<dbReference type="KEGG" id="plig:NAG76_02700"/>
<dbReference type="Proteomes" id="UP001056756">
    <property type="component" value="Chromosome"/>
</dbReference>
<sequence>MSNKLRQRSHHYQSPLFELPLQMKVQKVGFQNQEDALQRKRVAQRTFCVREHTQAFDGGHIRCRLSLRSQSSLSKSTF</sequence>
<dbReference type="EMBL" id="CP097899">
    <property type="protein sequence ID" value="URN95186.1"/>
    <property type="molecule type" value="Genomic_DNA"/>
</dbReference>
<protein>
    <submittedName>
        <fullName evidence="1">Uncharacterized protein</fullName>
    </submittedName>
</protein>